<dbReference type="PANTHER" id="PTHR11067:SF9">
    <property type="entry name" value="INOSINE TRIPHOSPHATE PYROPHOSPHATASE"/>
    <property type="match status" value="1"/>
</dbReference>
<keyword evidence="5 13" id="KW-0547">Nucleotide-binding</keyword>
<evidence type="ECO:0000313" key="17">
    <source>
        <dbReference type="Proteomes" id="UP000789595"/>
    </source>
</evidence>
<dbReference type="Pfam" id="PF01725">
    <property type="entry name" value="Ham1p_like"/>
    <property type="match status" value="1"/>
</dbReference>
<protein>
    <recommendedName>
        <fullName evidence="13">Inosine triphosphate pyrophosphatase</fullName>
        <shortName evidence="13">ITPase</shortName>
        <shortName evidence="13">Inosine triphosphatase</shortName>
        <ecNumber evidence="13">3.6.1.66</ecNumber>
    </recommendedName>
    <alternativeName>
        <fullName evidence="13">Non-canonical purine NTP pyrophosphatase</fullName>
    </alternativeName>
    <alternativeName>
        <fullName evidence="13">Non-standard purine NTP pyrophosphatase</fullName>
    </alternativeName>
    <alternativeName>
        <fullName evidence="13">Nucleoside-triphosphate diphosphatase</fullName>
    </alternativeName>
    <alternativeName>
        <fullName evidence="13">Nucleoside-triphosphate pyrophosphatase</fullName>
        <shortName evidence="13">NTPase</shortName>
    </alternativeName>
    <alternativeName>
        <fullName evidence="13">XTP/dITP diphosphatase</fullName>
    </alternativeName>
</protein>
<keyword evidence="3 13" id="KW-0963">Cytoplasm</keyword>
<feature type="chain" id="PRO_5035594044" description="Inosine triphosphate pyrophosphatase" evidence="14">
    <location>
        <begin position="16"/>
        <end position="216"/>
    </location>
</feature>
<feature type="binding site" evidence="13">
    <location>
        <begin position="188"/>
        <end position="189"/>
    </location>
    <ligand>
        <name>ITP</name>
        <dbReference type="ChEBI" id="CHEBI:61402"/>
    </ligand>
</feature>
<keyword evidence="4 13" id="KW-0479">Metal-binding</keyword>
<feature type="binding site" evidence="13">
    <location>
        <position position="183"/>
    </location>
    <ligand>
        <name>ITP</name>
        <dbReference type="ChEBI" id="CHEBI:61402"/>
    </ligand>
</feature>
<evidence type="ECO:0000313" key="16">
    <source>
        <dbReference type="EMBL" id="CAH0369018.1"/>
    </source>
</evidence>
<evidence type="ECO:0000256" key="9">
    <source>
        <dbReference type="ARBA" id="ARBA00054940"/>
    </source>
</evidence>
<comment type="catalytic activity">
    <reaction evidence="10">
        <text>ITP + H2O = IMP + diphosphate + H(+)</text>
        <dbReference type="Rhea" id="RHEA:29399"/>
        <dbReference type="ChEBI" id="CHEBI:15377"/>
        <dbReference type="ChEBI" id="CHEBI:15378"/>
        <dbReference type="ChEBI" id="CHEBI:33019"/>
        <dbReference type="ChEBI" id="CHEBI:58053"/>
        <dbReference type="ChEBI" id="CHEBI:61402"/>
        <dbReference type="EC" id="3.6.1.66"/>
    </reaction>
    <physiologicalReaction direction="left-to-right" evidence="10">
        <dbReference type="Rhea" id="RHEA:29400"/>
    </physiologicalReaction>
</comment>
<dbReference type="GO" id="GO:0009204">
    <property type="term" value="P:deoxyribonucleoside triphosphate catabolic process"/>
    <property type="evidence" value="ECO:0007669"/>
    <property type="project" value="UniProtKB-UniRule"/>
</dbReference>
<comment type="catalytic activity">
    <reaction evidence="12">
        <text>N(6)-hydroxy-dATP + H2O = N(6)-hydroxy-dAMP + diphosphate + H(+)</text>
        <dbReference type="Rhea" id="RHEA:83971"/>
        <dbReference type="ChEBI" id="CHEBI:15377"/>
        <dbReference type="ChEBI" id="CHEBI:15378"/>
        <dbReference type="ChEBI" id="CHEBI:33019"/>
        <dbReference type="ChEBI" id="CHEBI:233529"/>
        <dbReference type="ChEBI" id="CHEBI:233530"/>
    </reaction>
    <physiologicalReaction direction="left-to-right" evidence="12">
        <dbReference type="Rhea" id="RHEA:83972"/>
    </physiologicalReaction>
</comment>
<evidence type="ECO:0000256" key="5">
    <source>
        <dbReference type="ARBA" id="ARBA00022741"/>
    </source>
</evidence>
<dbReference type="PANTHER" id="PTHR11067">
    <property type="entry name" value="INOSINE TRIPHOSPHATE PYROPHOSPHATASE/HAM1 PROTEIN"/>
    <property type="match status" value="1"/>
</dbReference>
<dbReference type="EMBL" id="CAKKNE010000002">
    <property type="protein sequence ID" value="CAH0369018.1"/>
    <property type="molecule type" value="Genomic_DNA"/>
</dbReference>
<comment type="catalytic activity">
    <reaction evidence="13">
        <text>XTP + H2O = XMP + diphosphate + H(+)</text>
        <dbReference type="Rhea" id="RHEA:28610"/>
        <dbReference type="ChEBI" id="CHEBI:15377"/>
        <dbReference type="ChEBI" id="CHEBI:15378"/>
        <dbReference type="ChEBI" id="CHEBI:33019"/>
        <dbReference type="ChEBI" id="CHEBI:57464"/>
        <dbReference type="ChEBI" id="CHEBI:61314"/>
        <dbReference type="EC" id="3.6.1.66"/>
    </reaction>
</comment>
<dbReference type="InterPro" id="IPR029001">
    <property type="entry name" value="ITPase-like_fam"/>
</dbReference>
<reference evidence="15" key="1">
    <citation type="submission" date="2021-01" db="EMBL/GenBank/DDBJ databases">
        <authorList>
            <person name="Corre E."/>
            <person name="Pelletier E."/>
            <person name="Niang G."/>
            <person name="Scheremetjew M."/>
            <person name="Finn R."/>
            <person name="Kale V."/>
            <person name="Holt S."/>
            <person name="Cochrane G."/>
            <person name="Meng A."/>
            <person name="Brown T."/>
            <person name="Cohen L."/>
        </authorList>
    </citation>
    <scope>NUCLEOTIDE SEQUENCE</scope>
    <source>
        <strain evidence="15">CCMP1756</strain>
    </source>
</reference>
<feature type="signal peptide" evidence="14">
    <location>
        <begin position="1"/>
        <end position="15"/>
    </location>
</feature>
<dbReference type="GO" id="GO:0036220">
    <property type="term" value="F:ITP diphosphatase activity"/>
    <property type="evidence" value="ECO:0007669"/>
    <property type="project" value="UniProtKB-UniRule"/>
</dbReference>
<keyword evidence="17" id="KW-1185">Reference proteome</keyword>
<gene>
    <name evidence="15" type="ORF">PCAL00307_LOCUS5903</name>
    <name evidence="16" type="ORF">PECAL_2P21240</name>
</gene>
<dbReference type="EC" id="3.6.1.66" evidence="13"/>
<evidence type="ECO:0000256" key="4">
    <source>
        <dbReference type="ARBA" id="ARBA00022723"/>
    </source>
</evidence>
<comment type="function">
    <text evidence="13">Pyrophosphatase that hydrolyzes non-canonical purine nucleotides such as inosine triphosphate (ITP), deoxyinosine triphosphate (dITP) or xanthosine 5'-triphosphate (XTP) to their respective monophosphate derivatives. The enzyme does not distinguish between the deoxy- and ribose forms. Probably excludes non-canonical purines from RNA and DNA precursor pools, thus preventing their incorporation into RNA and DNA and avoiding chromosomal lesions.</text>
</comment>
<evidence type="ECO:0000256" key="3">
    <source>
        <dbReference type="ARBA" id="ARBA00022490"/>
    </source>
</evidence>
<keyword evidence="8 13" id="KW-0546">Nucleotide metabolism</keyword>
<feature type="binding site" evidence="13">
    <location>
        <position position="67"/>
    </location>
    <ligand>
        <name>ITP</name>
        <dbReference type="ChEBI" id="CHEBI:61402"/>
    </ligand>
</feature>
<proteinExistence type="inferred from homology"/>
<evidence type="ECO:0000256" key="1">
    <source>
        <dbReference type="ARBA" id="ARBA00004496"/>
    </source>
</evidence>
<feature type="binding site" evidence="13">
    <location>
        <position position="83"/>
    </location>
    <ligand>
        <name>Mg(2+)</name>
        <dbReference type="ChEBI" id="CHEBI:18420"/>
    </ligand>
</feature>
<organism evidence="15">
    <name type="scientific">Pelagomonas calceolata</name>
    <dbReference type="NCBI Taxonomy" id="35677"/>
    <lineage>
        <taxon>Eukaryota</taxon>
        <taxon>Sar</taxon>
        <taxon>Stramenopiles</taxon>
        <taxon>Ochrophyta</taxon>
        <taxon>Pelagophyceae</taxon>
        <taxon>Pelagomonadales</taxon>
        <taxon>Pelagomonadaceae</taxon>
        <taxon>Pelagomonas</taxon>
    </lineage>
</organism>
<dbReference type="GO" id="GO:0046872">
    <property type="term" value="F:metal ion binding"/>
    <property type="evidence" value="ECO:0007669"/>
    <property type="project" value="UniProtKB-KW"/>
</dbReference>
<comment type="function">
    <text evidence="9">Pyrophosphatase that hydrolyzes the non-canonical purine nucleotides inosine triphosphate (ITP), deoxyinosine triphosphate (dITP) as well as 2'-deoxy-N-6-hydroxylaminopurine triphosphate (dHAPTP) and xanthosine 5'-triphosphate (XTP) to their respective monophosphate derivatives. The enzyme does not distinguish between the deoxy- and ribose forms. Probably excludes non-canonical purines from RNA and DNA precursor pools, thus preventing their incorporation into RNA and DNA and avoiding chromosomal lesions.</text>
</comment>
<evidence type="ECO:0000256" key="13">
    <source>
        <dbReference type="HAMAP-Rule" id="MF_03148"/>
    </source>
</evidence>
<dbReference type="HAMAP" id="MF_03148">
    <property type="entry name" value="HAM1_NTPase"/>
    <property type="match status" value="1"/>
</dbReference>
<comment type="subcellular location">
    <subcellularLocation>
        <location evidence="1 13">Cytoplasm</location>
    </subcellularLocation>
</comment>
<evidence type="ECO:0000256" key="12">
    <source>
        <dbReference type="ARBA" id="ARBA00093271"/>
    </source>
</evidence>
<dbReference type="GO" id="GO:0005737">
    <property type="term" value="C:cytoplasm"/>
    <property type="evidence" value="ECO:0007669"/>
    <property type="project" value="UniProtKB-SubCell"/>
</dbReference>
<evidence type="ECO:0000313" key="15">
    <source>
        <dbReference type="EMBL" id="CAE0690467.1"/>
    </source>
</evidence>
<keyword evidence="14" id="KW-0732">Signal</keyword>
<comment type="cofactor">
    <cofactor evidence="13">
        <name>Mg(2+)</name>
        <dbReference type="ChEBI" id="CHEBI:18420"/>
    </cofactor>
    <cofactor evidence="13">
        <name>Mn(2+)</name>
        <dbReference type="ChEBI" id="CHEBI:29035"/>
    </cofactor>
    <text evidence="13">Binds 1 divalent metal cation per subunit; can use either Mg(2+) or Mn(2+).</text>
</comment>
<keyword evidence="7 13" id="KW-0460">Magnesium</keyword>
<feature type="binding site" evidence="13">
    <location>
        <position position="55"/>
    </location>
    <ligand>
        <name>Mg(2+)</name>
        <dbReference type="ChEBI" id="CHEBI:18420"/>
    </ligand>
</feature>
<comment type="subunit">
    <text evidence="13">Homodimer.</text>
</comment>
<dbReference type="OrthoDB" id="6288734at2759"/>
<dbReference type="EMBL" id="HBIW01007035">
    <property type="protein sequence ID" value="CAE0690467.1"/>
    <property type="molecule type" value="Transcribed_RNA"/>
</dbReference>
<dbReference type="GO" id="GO:0000166">
    <property type="term" value="F:nucleotide binding"/>
    <property type="evidence" value="ECO:0007669"/>
    <property type="project" value="UniProtKB-KW"/>
</dbReference>
<accession>A0A7S3ZQH8</accession>
<reference evidence="16" key="2">
    <citation type="submission" date="2021-11" db="EMBL/GenBank/DDBJ databases">
        <authorList>
            <consortium name="Genoscope - CEA"/>
            <person name="William W."/>
        </authorList>
    </citation>
    <scope>NUCLEOTIDE SEQUENCE</scope>
</reference>
<feature type="binding site" evidence="13">
    <location>
        <begin position="159"/>
        <end position="162"/>
    </location>
    <ligand>
        <name>ITP</name>
        <dbReference type="ChEBI" id="CHEBI:61402"/>
    </ligand>
</feature>
<feature type="binding site" evidence="13">
    <location>
        <begin position="83"/>
        <end position="84"/>
    </location>
    <ligand>
        <name>ITP</name>
        <dbReference type="ChEBI" id="CHEBI:61402"/>
    </ligand>
</feature>
<dbReference type="SUPFAM" id="SSF52972">
    <property type="entry name" value="ITPase-like"/>
    <property type="match status" value="1"/>
</dbReference>
<dbReference type="InterPro" id="IPR002637">
    <property type="entry name" value="RdgB/HAM1"/>
</dbReference>
<sequence>MLLRTTALLAGSVRAMTTLTFVTGNAKKLEEVTAILQKGSPLPFTIGNQALDLPELQGEPDEIAREKGKLAAEAAKGPIMCEDTLLCFNALGGLPGPYIKWFLQKLGHEGLNNLLAAYEDKSAYAQCLFALCAGPGQPVRLFDGRTPGKIVPARGDNQFGWDPVFEPDEGGGGTYAEIPKDAKNAISHRGRALAQLREWLLANSEAFEAECRAAAS</sequence>
<dbReference type="GO" id="GO:0009117">
    <property type="term" value="P:nucleotide metabolic process"/>
    <property type="evidence" value="ECO:0007669"/>
    <property type="project" value="UniProtKB-KW"/>
</dbReference>
<dbReference type="GO" id="GO:0036222">
    <property type="term" value="F:XTP diphosphatase activity"/>
    <property type="evidence" value="ECO:0007669"/>
    <property type="project" value="UniProtKB-UniRule"/>
</dbReference>
<evidence type="ECO:0000256" key="10">
    <source>
        <dbReference type="ARBA" id="ARBA00093218"/>
    </source>
</evidence>
<evidence type="ECO:0000256" key="8">
    <source>
        <dbReference type="ARBA" id="ARBA00023080"/>
    </source>
</evidence>
<evidence type="ECO:0000256" key="7">
    <source>
        <dbReference type="ARBA" id="ARBA00022842"/>
    </source>
</evidence>
<dbReference type="FunFam" id="3.90.950.10:FF:000003">
    <property type="entry name" value="Inosine triphosphate pyrophosphatase"/>
    <property type="match status" value="1"/>
</dbReference>
<dbReference type="GO" id="GO:0035870">
    <property type="term" value="F:dITP diphosphatase activity"/>
    <property type="evidence" value="ECO:0007669"/>
    <property type="project" value="UniProtKB-UniRule"/>
</dbReference>
<keyword evidence="13" id="KW-0464">Manganese</keyword>
<evidence type="ECO:0000256" key="2">
    <source>
        <dbReference type="ARBA" id="ARBA00008023"/>
    </source>
</evidence>
<comment type="catalytic activity">
    <reaction evidence="11">
        <text>dITP + H2O = dIMP + diphosphate + H(+)</text>
        <dbReference type="Rhea" id="RHEA:28342"/>
        <dbReference type="ChEBI" id="CHEBI:15377"/>
        <dbReference type="ChEBI" id="CHEBI:15378"/>
        <dbReference type="ChEBI" id="CHEBI:33019"/>
        <dbReference type="ChEBI" id="CHEBI:61194"/>
        <dbReference type="ChEBI" id="CHEBI:61382"/>
        <dbReference type="EC" id="3.6.1.66"/>
    </reaction>
    <physiologicalReaction direction="left-to-right" evidence="11">
        <dbReference type="Rhea" id="RHEA:28343"/>
    </physiologicalReaction>
</comment>
<dbReference type="Gene3D" id="3.90.950.10">
    <property type="match status" value="1"/>
</dbReference>
<name>A0A7S3ZQH8_9STRA</name>
<dbReference type="Proteomes" id="UP000789595">
    <property type="component" value="Unassembled WGS sequence"/>
</dbReference>
<dbReference type="AlphaFoldDB" id="A0A7S3ZQH8"/>
<evidence type="ECO:0000256" key="14">
    <source>
        <dbReference type="SAM" id="SignalP"/>
    </source>
</evidence>
<keyword evidence="6 13" id="KW-0378">Hydrolase</keyword>
<evidence type="ECO:0000256" key="6">
    <source>
        <dbReference type="ARBA" id="ARBA00022801"/>
    </source>
</evidence>
<comment type="similarity">
    <text evidence="2 13">Belongs to the HAM1 NTPase family.</text>
</comment>
<feature type="binding site" evidence="13">
    <location>
        <begin position="23"/>
        <end position="28"/>
    </location>
    <ligand>
        <name>ITP</name>
        <dbReference type="ChEBI" id="CHEBI:61402"/>
    </ligand>
</feature>
<dbReference type="InterPro" id="IPR027502">
    <property type="entry name" value="ITPase"/>
</dbReference>
<evidence type="ECO:0000256" key="11">
    <source>
        <dbReference type="ARBA" id="ARBA00093255"/>
    </source>
</evidence>